<dbReference type="EMBL" id="BHYM01000045">
    <property type="protein sequence ID" value="GCE41507.1"/>
    <property type="molecule type" value="Genomic_DNA"/>
</dbReference>
<comment type="caution">
    <text evidence="1">The sequence shown here is derived from an EMBL/GenBank/DDBJ whole genome shotgun (WGS) entry which is preliminary data.</text>
</comment>
<keyword evidence="2" id="KW-1185">Reference proteome</keyword>
<accession>A0A402CD35</accession>
<evidence type="ECO:0000313" key="1">
    <source>
        <dbReference type="EMBL" id="GCE41507.1"/>
    </source>
</evidence>
<dbReference type="Proteomes" id="UP000287519">
    <property type="component" value="Unassembled WGS sequence"/>
</dbReference>
<evidence type="ECO:0000313" key="2">
    <source>
        <dbReference type="Proteomes" id="UP000287519"/>
    </source>
</evidence>
<protein>
    <submittedName>
        <fullName evidence="1">Uncharacterized protein</fullName>
    </submittedName>
</protein>
<sequence>MPGLRSLVAELVTRIVTVAEAQNANTGAGARRHRHLTTNV</sequence>
<proteinExistence type="predicted"/>
<dbReference type="AlphaFoldDB" id="A0A402CD35"/>
<gene>
    <name evidence="1" type="ORF">Rhow_005166</name>
</gene>
<name>A0A402CD35_RHOWR</name>
<reference evidence="1 2" key="1">
    <citation type="submission" date="2018-11" db="EMBL/GenBank/DDBJ databases">
        <title>Microbial catabolism of amino acid.</title>
        <authorList>
            <person name="Hibi M."/>
            <person name="Ogawa J."/>
        </authorList>
    </citation>
    <scope>NUCLEOTIDE SEQUENCE [LARGE SCALE GENOMIC DNA]</scope>
    <source>
        <strain evidence="1 2">C31-06</strain>
    </source>
</reference>
<organism evidence="1 2">
    <name type="scientific">Rhodococcus wratislaviensis</name>
    <name type="common">Tsukamurella wratislaviensis</name>
    <dbReference type="NCBI Taxonomy" id="44752"/>
    <lineage>
        <taxon>Bacteria</taxon>
        <taxon>Bacillati</taxon>
        <taxon>Actinomycetota</taxon>
        <taxon>Actinomycetes</taxon>
        <taxon>Mycobacteriales</taxon>
        <taxon>Nocardiaceae</taxon>
        <taxon>Rhodococcus</taxon>
    </lineage>
</organism>